<protein>
    <submittedName>
        <fullName evidence="1">Uncharacterized protein</fullName>
    </submittedName>
</protein>
<dbReference type="EMBL" id="JAHDVG010000465">
    <property type="protein sequence ID" value="KAH1183798.1"/>
    <property type="molecule type" value="Genomic_DNA"/>
</dbReference>
<evidence type="ECO:0000313" key="1">
    <source>
        <dbReference type="EMBL" id="KAH1183798.1"/>
    </source>
</evidence>
<evidence type="ECO:0000313" key="2">
    <source>
        <dbReference type="Proteomes" id="UP000827986"/>
    </source>
</evidence>
<proteinExistence type="predicted"/>
<reference evidence="1" key="1">
    <citation type="submission" date="2021-09" db="EMBL/GenBank/DDBJ databases">
        <title>The genome of Mauremys mutica provides insights into the evolution of semi-aquatic lifestyle.</title>
        <authorList>
            <person name="Gong S."/>
            <person name="Gao Y."/>
        </authorList>
    </citation>
    <scope>NUCLEOTIDE SEQUENCE</scope>
    <source>
        <strain evidence="1">MM-2020</strain>
        <tissue evidence="1">Muscle</tissue>
    </source>
</reference>
<dbReference type="AlphaFoldDB" id="A0A9D3XPP0"/>
<sequence length="99" mass="11107">MSRQPSVLSSALCRIRTCLTGYPQRNWNRINPENHWHPLPHPDEAVVVAPMSSPPDDYNACQELLGRMAVALDIHPEEGQEKSHRLVDILTSAVQLRSG</sequence>
<name>A0A9D3XPP0_9SAUR</name>
<organism evidence="1 2">
    <name type="scientific">Mauremys mutica</name>
    <name type="common">yellowpond turtle</name>
    <dbReference type="NCBI Taxonomy" id="74926"/>
    <lineage>
        <taxon>Eukaryota</taxon>
        <taxon>Metazoa</taxon>
        <taxon>Chordata</taxon>
        <taxon>Craniata</taxon>
        <taxon>Vertebrata</taxon>
        <taxon>Euteleostomi</taxon>
        <taxon>Archelosauria</taxon>
        <taxon>Testudinata</taxon>
        <taxon>Testudines</taxon>
        <taxon>Cryptodira</taxon>
        <taxon>Durocryptodira</taxon>
        <taxon>Testudinoidea</taxon>
        <taxon>Geoemydidae</taxon>
        <taxon>Geoemydinae</taxon>
        <taxon>Mauremys</taxon>
    </lineage>
</organism>
<dbReference type="Proteomes" id="UP000827986">
    <property type="component" value="Unassembled WGS sequence"/>
</dbReference>
<keyword evidence="2" id="KW-1185">Reference proteome</keyword>
<accession>A0A9D3XPP0</accession>
<gene>
    <name evidence="1" type="ORF">KIL84_014414</name>
</gene>
<comment type="caution">
    <text evidence="1">The sequence shown here is derived from an EMBL/GenBank/DDBJ whole genome shotgun (WGS) entry which is preliminary data.</text>
</comment>